<dbReference type="Proteomes" id="UP000289440">
    <property type="component" value="Chromosome"/>
</dbReference>
<proteinExistence type="predicted"/>
<evidence type="ECO:0000313" key="2">
    <source>
        <dbReference type="Proteomes" id="UP000289440"/>
    </source>
</evidence>
<name>A0A449A4S1_9BACT</name>
<gene>
    <name evidence="1" type="ORF">NCTC10166_00196</name>
</gene>
<dbReference type="EMBL" id="LR214951">
    <property type="protein sequence ID" value="VEU59237.1"/>
    <property type="molecule type" value="Genomic_DNA"/>
</dbReference>
<sequence length="65" mass="7592">MIEKMKLFFEKMFIPYELVYGSGLTDITEIQTYDNVITINIAAIKIHSHISKTTFKNFLYLTILS</sequence>
<organism evidence="1 2">
    <name type="scientific">Mesomycoplasma neurolyticum</name>
    <dbReference type="NCBI Taxonomy" id="2120"/>
    <lineage>
        <taxon>Bacteria</taxon>
        <taxon>Bacillati</taxon>
        <taxon>Mycoplasmatota</taxon>
        <taxon>Mycoplasmoidales</taxon>
        <taxon>Metamycoplasmataceae</taxon>
        <taxon>Mesomycoplasma</taxon>
    </lineage>
</organism>
<accession>A0A449A4S1</accession>
<dbReference type="AlphaFoldDB" id="A0A449A4S1"/>
<keyword evidence="2" id="KW-1185">Reference proteome</keyword>
<protein>
    <submittedName>
        <fullName evidence="1">Uncharacterized protein</fullName>
    </submittedName>
</protein>
<dbReference type="KEGG" id="mnu:NCTC10166_00196"/>
<evidence type="ECO:0000313" key="1">
    <source>
        <dbReference type="EMBL" id="VEU59237.1"/>
    </source>
</evidence>
<reference evidence="1 2" key="1">
    <citation type="submission" date="2019-01" db="EMBL/GenBank/DDBJ databases">
        <authorList>
            <consortium name="Pathogen Informatics"/>
        </authorList>
    </citation>
    <scope>NUCLEOTIDE SEQUENCE [LARGE SCALE GENOMIC DNA]</scope>
    <source>
        <strain evidence="1 2">NCTC10166</strain>
    </source>
</reference>